<reference evidence="3" key="1">
    <citation type="submission" date="2016-10" db="EMBL/GenBank/DDBJ databases">
        <authorList>
            <person name="Varghese N."/>
            <person name="Submissions S."/>
        </authorList>
    </citation>
    <scope>NUCLEOTIDE SEQUENCE [LARGE SCALE GENOMIC DNA]</scope>
    <source>
        <strain evidence="3">DSM 22900</strain>
    </source>
</reference>
<protein>
    <submittedName>
        <fullName evidence="2">Uncharacterized protein</fullName>
    </submittedName>
</protein>
<sequence>MRTRANGELKHSERISSTQTERANDRLLRTKSLHFVTNTDRQLSETNQIAECHHRKLHITTILSKFAFQKFGILTL</sequence>
<dbReference type="EMBL" id="FOLL01000003">
    <property type="protein sequence ID" value="SFC05019.1"/>
    <property type="molecule type" value="Genomic_DNA"/>
</dbReference>
<organism evidence="2 3">
    <name type="scientific">Parapedobacter composti</name>
    <dbReference type="NCBI Taxonomy" id="623281"/>
    <lineage>
        <taxon>Bacteria</taxon>
        <taxon>Pseudomonadati</taxon>
        <taxon>Bacteroidota</taxon>
        <taxon>Sphingobacteriia</taxon>
        <taxon>Sphingobacteriales</taxon>
        <taxon>Sphingobacteriaceae</taxon>
        <taxon>Parapedobacter</taxon>
    </lineage>
</organism>
<dbReference type="Proteomes" id="UP000199577">
    <property type="component" value="Unassembled WGS sequence"/>
</dbReference>
<feature type="region of interest" description="Disordered" evidence="1">
    <location>
        <begin position="1"/>
        <end position="24"/>
    </location>
</feature>
<evidence type="ECO:0000313" key="3">
    <source>
        <dbReference type="Proteomes" id="UP000199577"/>
    </source>
</evidence>
<feature type="compositionally biased region" description="Basic and acidic residues" evidence="1">
    <location>
        <begin position="1"/>
        <end position="14"/>
    </location>
</feature>
<evidence type="ECO:0000313" key="2">
    <source>
        <dbReference type="EMBL" id="SFC05019.1"/>
    </source>
</evidence>
<accession>A0A1I1FZJ3</accession>
<dbReference type="STRING" id="623281.SAMN05421747_103271"/>
<dbReference type="AlphaFoldDB" id="A0A1I1FZJ3"/>
<keyword evidence="3" id="KW-1185">Reference proteome</keyword>
<evidence type="ECO:0000256" key="1">
    <source>
        <dbReference type="SAM" id="MobiDB-lite"/>
    </source>
</evidence>
<gene>
    <name evidence="2" type="ORF">SAMN05421747_103271</name>
</gene>
<name>A0A1I1FZJ3_9SPHI</name>
<proteinExistence type="predicted"/>